<protein>
    <submittedName>
        <fullName evidence="2">Uncharacterized protein</fullName>
    </submittedName>
</protein>
<keyword evidence="3" id="KW-1185">Reference proteome</keyword>
<evidence type="ECO:0000313" key="3">
    <source>
        <dbReference type="Proteomes" id="UP001174909"/>
    </source>
</evidence>
<comment type="caution">
    <text evidence="2">The sequence shown here is derived from an EMBL/GenBank/DDBJ whole genome shotgun (WGS) entry which is preliminary data.</text>
</comment>
<dbReference type="EMBL" id="CASHTH010002058">
    <property type="protein sequence ID" value="CAI8024183.1"/>
    <property type="molecule type" value="Genomic_DNA"/>
</dbReference>
<dbReference type="Proteomes" id="UP001174909">
    <property type="component" value="Unassembled WGS sequence"/>
</dbReference>
<evidence type="ECO:0000313" key="2">
    <source>
        <dbReference type="EMBL" id="CAI8024183.1"/>
    </source>
</evidence>
<evidence type="ECO:0000256" key="1">
    <source>
        <dbReference type="SAM" id="SignalP"/>
    </source>
</evidence>
<proteinExistence type="predicted"/>
<organism evidence="2 3">
    <name type="scientific">Geodia barretti</name>
    <name type="common">Barrett's horny sponge</name>
    <dbReference type="NCBI Taxonomy" id="519541"/>
    <lineage>
        <taxon>Eukaryota</taxon>
        <taxon>Metazoa</taxon>
        <taxon>Porifera</taxon>
        <taxon>Demospongiae</taxon>
        <taxon>Heteroscleromorpha</taxon>
        <taxon>Tetractinellida</taxon>
        <taxon>Astrophorina</taxon>
        <taxon>Geodiidae</taxon>
        <taxon>Geodia</taxon>
    </lineage>
</organism>
<reference evidence="2" key="1">
    <citation type="submission" date="2023-03" db="EMBL/GenBank/DDBJ databases">
        <authorList>
            <person name="Steffen K."/>
            <person name="Cardenas P."/>
        </authorList>
    </citation>
    <scope>NUCLEOTIDE SEQUENCE</scope>
</reference>
<name>A0AA35S7P2_GEOBA</name>
<keyword evidence="1" id="KW-0732">Signal</keyword>
<accession>A0AA35S7P2</accession>
<dbReference type="AlphaFoldDB" id="A0AA35S7P2"/>
<sequence>MISCTSCILISWSLGPAEHCESCNDQQRPYFKGHYYNLQGKDLPN</sequence>
<feature type="signal peptide" evidence="1">
    <location>
        <begin position="1"/>
        <end position="19"/>
    </location>
</feature>
<feature type="chain" id="PRO_5041243589" evidence="1">
    <location>
        <begin position="20"/>
        <end position="45"/>
    </location>
</feature>
<gene>
    <name evidence="2" type="ORF">GBAR_LOCUS14064</name>
</gene>